<keyword evidence="9" id="KW-1185">Reference proteome</keyword>
<reference evidence="8 9" key="1">
    <citation type="submission" date="2021-05" db="EMBL/GenBank/DDBJ databases">
        <title>Novel Bacillus species.</title>
        <authorList>
            <person name="Liu G."/>
        </authorList>
    </citation>
    <scope>NUCLEOTIDE SEQUENCE [LARGE SCALE GENOMIC DNA]</scope>
    <source>
        <strain evidence="9">FJAT-49780</strain>
    </source>
</reference>
<evidence type="ECO:0000313" key="9">
    <source>
        <dbReference type="Proteomes" id="UP000681414"/>
    </source>
</evidence>
<dbReference type="EMBL" id="JAGYPG010000006">
    <property type="protein sequence ID" value="MBS4197939.1"/>
    <property type="molecule type" value="Genomic_DNA"/>
</dbReference>
<evidence type="ECO:0000256" key="2">
    <source>
        <dbReference type="ARBA" id="ARBA00008973"/>
    </source>
</evidence>
<dbReference type="InterPro" id="IPR004872">
    <property type="entry name" value="Lipoprotein_NlpA"/>
</dbReference>
<dbReference type="PROSITE" id="PS51257">
    <property type="entry name" value="PROKAR_LIPOPROTEIN"/>
    <property type="match status" value="1"/>
</dbReference>
<keyword evidence="5" id="KW-0564">Palmitate</keyword>
<protein>
    <recommendedName>
        <fullName evidence="10">Lipoprotein</fullName>
    </recommendedName>
</protein>
<evidence type="ECO:0000256" key="3">
    <source>
        <dbReference type="ARBA" id="ARBA00022729"/>
    </source>
</evidence>
<evidence type="ECO:0000256" key="1">
    <source>
        <dbReference type="ARBA" id="ARBA00004635"/>
    </source>
</evidence>
<dbReference type="SUPFAM" id="SSF53850">
    <property type="entry name" value="Periplasmic binding protein-like II"/>
    <property type="match status" value="1"/>
</dbReference>
<dbReference type="GO" id="GO:0016020">
    <property type="term" value="C:membrane"/>
    <property type="evidence" value="ECO:0007669"/>
    <property type="project" value="UniProtKB-SubCell"/>
</dbReference>
<comment type="similarity">
    <text evidence="2">Belongs to the NlpA lipoprotein family.</text>
</comment>
<dbReference type="Pfam" id="PF03180">
    <property type="entry name" value="Lipoprotein_9"/>
    <property type="match status" value="1"/>
</dbReference>
<evidence type="ECO:0000313" key="8">
    <source>
        <dbReference type="EMBL" id="MBS4197939.1"/>
    </source>
</evidence>
<proteinExistence type="inferred from homology"/>
<comment type="caution">
    <text evidence="8">The sequence shown here is derived from an EMBL/GenBank/DDBJ whole genome shotgun (WGS) entry which is preliminary data.</text>
</comment>
<accession>A0A942TL31</accession>
<evidence type="ECO:0000256" key="4">
    <source>
        <dbReference type="ARBA" id="ARBA00023136"/>
    </source>
</evidence>
<name>A0A942TL31_9BACI</name>
<dbReference type="Proteomes" id="UP000681414">
    <property type="component" value="Unassembled WGS sequence"/>
</dbReference>
<feature type="signal peptide" evidence="7">
    <location>
        <begin position="1"/>
        <end position="18"/>
    </location>
</feature>
<dbReference type="AlphaFoldDB" id="A0A942TL31"/>
<comment type="subcellular location">
    <subcellularLocation>
        <location evidence="1">Membrane</location>
        <topology evidence="1">Lipid-anchor</topology>
    </subcellularLocation>
</comment>
<evidence type="ECO:0000256" key="5">
    <source>
        <dbReference type="ARBA" id="ARBA00023139"/>
    </source>
</evidence>
<keyword evidence="3 7" id="KW-0732">Signal</keyword>
<feature type="chain" id="PRO_5039291663" description="Lipoprotein" evidence="7">
    <location>
        <begin position="19"/>
        <end position="276"/>
    </location>
</feature>
<dbReference type="Gene3D" id="3.40.190.10">
    <property type="entry name" value="Periplasmic binding protein-like II"/>
    <property type="match status" value="2"/>
</dbReference>
<dbReference type="PANTHER" id="PTHR30429">
    <property type="entry name" value="D-METHIONINE-BINDING LIPOPROTEIN METQ"/>
    <property type="match status" value="1"/>
</dbReference>
<dbReference type="PANTHER" id="PTHR30429:SF0">
    <property type="entry name" value="METHIONINE-BINDING LIPOPROTEIN METQ"/>
    <property type="match status" value="1"/>
</dbReference>
<gene>
    <name evidence="8" type="ORF">KHA97_23145</name>
</gene>
<sequence>MKKWLFVFTLILVMGALAACGGKDSSGSNNDKKEIAIGATAGPFTDMVTKAIKPGLEKKGYKVKVVEFSDYIQPNNALGTGDIDANVFQNKIYMETFAEQNKLNLAEVITVPTSPMVVFSNKFKSIDEITDGATYALPNDPTNMGRALLILEQEGFITLKDDVSHLTISEKDIKDNPKNLKFQPLEAGQLARAIESADMSAVPGNFVFAAGLDMNEGIMIENMRDVHRNRVVIDGKNKDAQFVKDIKEVVESKEFEDVIDSDFPGFTKPDWMRERK</sequence>
<keyword evidence="4" id="KW-0472">Membrane</keyword>
<keyword evidence="6" id="KW-0449">Lipoprotein</keyword>
<dbReference type="RefSeq" id="WP_213127170.1">
    <property type="nucleotide sequence ID" value="NZ_JAGYPG010000006.1"/>
</dbReference>
<evidence type="ECO:0008006" key="10">
    <source>
        <dbReference type="Google" id="ProtNLM"/>
    </source>
</evidence>
<organism evidence="8 9">
    <name type="scientific">Lederbergia citri</name>
    <dbReference type="NCBI Taxonomy" id="2833580"/>
    <lineage>
        <taxon>Bacteria</taxon>
        <taxon>Bacillati</taxon>
        <taxon>Bacillota</taxon>
        <taxon>Bacilli</taxon>
        <taxon>Bacillales</taxon>
        <taxon>Bacillaceae</taxon>
        <taxon>Lederbergia</taxon>
    </lineage>
</organism>
<evidence type="ECO:0000256" key="7">
    <source>
        <dbReference type="SAM" id="SignalP"/>
    </source>
</evidence>
<evidence type="ECO:0000256" key="6">
    <source>
        <dbReference type="ARBA" id="ARBA00023288"/>
    </source>
</evidence>